<feature type="signal peptide" evidence="1">
    <location>
        <begin position="1"/>
        <end position="23"/>
    </location>
</feature>
<protein>
    <recommendedName>
        <fullName evidence="4">SprB repeat-containing protein</fullName>
    </recommendedName>
</protein>
<evidence type="ECO:0000313" key="2">
    <source>
        <dbReference type="EMBL" id="MBL0740463.1"/>
    </source>
</evidence>
<keyword evidence="1" id="KW-0732">Signal</keyword>
<evidence type="ECO:0000313" key="3">
    <source>
        <dbReference type="Proteomes" id="UP000613030"/>
    </source>
</evidence>
<organism evidence="2 3">
    <name type="scientific">Chryseolinea lacunae</name>
    <dbReference type="NCBI Taxonomy" id="2801331"/>
    <lineage>
        <taxon>Bacteria</taxon>
        <taxon>Pseudomonadati</taxon>
        <taxon>Bacteroidota</taxon>
        <taxon>Cytophagia</taxon>
        <taxon>Cytophagales</taxon>
        <taxon>Fulvivirgaceae</taxon>
        <taxon>Chryseolinea</taxon>
    </lineage>
</organism>
<dbReference type="Pfam" id="PF13573">
    <property type="entry name" value="SprB"/>
    <property type="match status" value="2"/>
</dbReference>
<evidence type="ECO:0000256" key="1">
    <source>
        <dbReference type="SAM" id="SignalP"/>
    </source>
</evidence>
<dbReference type="InterPro" id="IPR025667">
    <property type="entry name" value="SprB_repeat"/>
</dbReference>
<name>A0ABS1KLW2_9BACT</name>
<reference evidence="2 3" key="1">
    <citation type="submission" date="2021-01" db="EMBL/GenBank/DDBJ databases">
        <title>Chryseolinea sp. Jin1 Genome sequencing and assembly.</title>
        <authorList>
            <person name="Kim I."/>
        </authorList>
    </citation>
    <scope>NUCLEOTIDE SEQUENCE [LARGE SCALE GENOMIC DNA]</scope>
    <source>
        <strain evidence="2 3">Jin1</strain>
    </source>
</reference>
<dbReference type="Proteomes" id="UP000613030">
    <property type="component" value="Unassembled WGS sequence"/>
</dbReference>
<proteinExistence type="predicted"/>
<sequence>MTQKTSLFKIALLLLCCSGCTYRTESDLVDCETDHPVVTLESKTDPTGCNTHDGVISLTVTSGTPPYQFSLNGGDFQDANAFTQLDGGSFTIGVRDFNGCGHETTVSLVVASSDLAATAATEQNTECTSGNGTITVTASGSNGPFEYRLDNGSFGTDNTFVGLKQGLYNVTIKDAEDCSLSLSTTVGRGQTGISWNSEVKTIIATNCAITGCHVKGSQNPDLSVFANVKSNAGNIKSRTSSRAMPPDGRTISQTEIDKIACWVDDGATEN</sequence>
<accession>A0ABS1KLW2</accession>
<dbReference type="EMBL" id="JAERRB010000001">
    <property type="protein sequence ID" value="MBL0740463.1"/>
    <property type="molecule type" value="Genomic_DNA"/>
</dbReference>
<dbReference type="RefSeq" id="WP_202007785.1">
    <property type="nucleotide sequence ID" value="NZ_JAERRB010000001.1"/>
</dbReference>
<comment type="caution">
    <text evidence="2">The sequence shown here is derived from an EMBL/GenBank/DDBJ whole genome shotgun (WGS) entry which is preliminary data.</text>
</comment>
<feature type="chain" id="PRO_5045835769" description="SprB repeat-containing protein" evidence="1">
    <location>
        <begin position="24"/>
        <end position="270"/>
    </location>
</feature>
<keyword evidence="3" id="KW-1185">Reference proteome</keyword>
<gene>
    <name evidence="2" type="ORF">JI741_04500</name>
</gene>
<evidence type="ECO:0008006" key="4">
    <source>
        <dbReference type="Google" id="ProtNLM"/>
    </source>
</evidence>